<reference evidence="2 4" key="1">
    <citation type="submission" date="2020-09" db="EMBL/GenBank/DDBJ databases">
        <title>Draft Genomes of Bacterial Isolates from North Pond Shallow Sediments.</title>
        <authorList>
            <person name="Kiel Reese B."/>
            <person name="Mullis M."/>
            <person name="Weisend R.E."/>
        </authorList>
    </citation>
    <scope>NUCLEOTIDE SEQUENCE</scope>
    <source>
        <strain evidence="2">KJE-2</strain>
        <strain evidence="1 4">KJE-3</strain>
    </source>
</reference>
<name>A0A8I1GAP7_9GAMM</name>
<evidence type="ECO:0000313" key="4">
    <source>
        <dbReference type="Proteomes" id="UP000655994"/>
    </source>
</evidence>
<keyword evidence="4" id="KW-1185">Reference proteome</keyword>
<protein>
    <submittedName>
        <fullName evidence="2">Uncharacterized protein</fullName>
    </submittedName>
</protein>
<dbReference type="EMBL" id="JAEMOS010000002">
    <property type="protein sequence ID" value="MBJ7265576.1"/>
    <property type="molecule type" value="Genomic_DNA"/>
</dbReference>
<gene>
    <name evidence="1" type="ORF">JHC10_01325</name>
    <name evidence="2" type="ORF">JHC11_12215</name>
</gene>
<organism evidence="2 3">
    <name type="scientific">Idiomarina abyssalis</name>
    <dbReference type="NCBI Taxonomy" id="86102"/>
    <lineage>
        <taxon>Bacteria</taxon>
        <taxon>Pseudomonadati</taxon>
        <taxon>Pseudomonadota</taxon>
        <taxon>Gammaproteobacteria</taxon>
        <taxon>Alteromonadales</taxon>
        <taxon>Idiomarinaceae</taxon>
        <taxon>Idiomarina</taxon>
    </lineage>
</organism>
<evidence type="ECO:0000313" key="2">
    <source>
        <dbReference type="EMBL" id="MBJ7316750.1"/>
    </source>
</evidence>
<dbReference type="Proteomes" id="UP000655994">
    <property type="component" value="Unassembled WGS sequence"/>
</dbReference>
<dbReference type="Proteomes" id="UP000621390">
    <property type="component" value="Unassembled WGS sequence"/>
</dbReference>
<accession>A0A8I1GAP7</accession>
<dbReference type="EMBL" id="JAEMOP010000009">
    <property type="protein sequence ID" value="MBJ7316750.1"/>
    <property type="molecule type" value="Genomic_DNA"/>
</dbReference>
<comment type="caution">
    <text evidence="2">The sequence shown here is derived from an EMBL/GenBank/DDBJ whole genome shotgun (WGS) entry which is preliminary data.</text>
</comment>
<proteinExistence type="predicted"/>
<dbReference type="RefSeq" id="WP_199493474.1">
    <property type="nucleotide sequence ID" value="NZ_JAEMOP010000009.1"/>
</dbReference>
<sequence>MFSRSPINKPEQPDAGQLKNLVKRQKGCCAHCDFEFQSAFKASLDSEGRWELLCHICFDVANVDINGESRSNGVVVMVPGMSQAQLNMLCHCSWAVAKLAPERLTSFQGEQQRAKIKQATFDVIQLFGNGADKFPVFASVIENLPEKLYANRHKLLENLLYLPAMEDYEVAVNHWAETVYPKYRYLFEKGEGT</sequence>
<evidence type="ECO:0000313" key="3">
    <source>
        <dbReference type="Proteomes" id="UP000621390"/>
    </source>
</evidence>
<evidence type="ECO:0000313" key="1">
    <source>
        <dbReference type="EMBL" id="MBJ7265576.1"/>
    </source>
</evidence>
<dbReference type="AlphaFoldDB" id="A0A8I1GAP7"/>